<organism evidence="1 2">
    <name type="scientific">Candidatus Venteria ishoeyi</name>
    <dbReference type="NCBI Taxonomy" id="1899563"/>
    <lineage>
        <taxon>Bacteria</taxon>
        <taxon>Pseudomonadati</taxon>
        <taxon>Pseudomonadota</taxon>
        <taxon>Gammaproteobacteria</taxon>
        <taxon>Thiotrichales</taxon>
        <taxon>Thiotrichaceae</taxon>
        <taxon>Venteria</taxon>
    </lineage>
</organism>
<proteinExistence type="predicted"/>
<dbReference type="AlphaFoldDB" id="A0A1H6F9U6"/>
<name>A0A1H6F9U6_9GAMM</name>
<evidence type="ECO:0000313" key="1">
    <source>
        <dbReference type="EMBL" id="SEH06858.1"/>
    </source>
</evidence>
<keyword evidence="2" id="KW-1185">Reference proteome</keyword>
<dbReference type="Gene3D" id="1.20.1220.20">
    <property type="entry name" value="Uncharcterised protein PF01724"/>
    <property type="match status" value="1"/>
</dbReference>
<gene>
    <name evidence="1" type="ORF">MBHS_02724</name>
</gene>
<reference evidence="1 2" key="1">
    <citation type="submission" date="2016-10" db="EMBL/GenBank/DDBJ databases">
        <authorList>
            <person name="de Groot N.N."/>
        </authorList>
    </citation>
    <scope>NUCLEOTIDE SEQUENCE [LARGE SCALE GENOMIC DNA]</scope>
    <source>
        <strain evidence="1">MBHS1</strain>
    </source>
</reference>
<dbReference type="PANTHER" id="PTHR34235">
    <property type="entry name" value="SLR1203 PROTEIN-RELATED"/>
    <property type="match status" value="1"/>
</dbReference>
<accession>A0A1H6F9U6</accession>
<evidence type="ECO:0008006" key="3">
    <source>
        <dbReference type="Google" id="ProtNLM"/>
    </source>
</evidence>
<sequence>MQKNISEYEKDFSAWAIHNAELLRAGRFSEVDITHLIEELEGMGASNRHELVSCLKILLMHLLKWQFQFQHLSTRWQEFEGVSWRRTIIEQRDQIQDLLSENPSLKAKLEEAVCKAYPGAVKLASKESRLPMAIFPQACPYDYAQILDDDFYPDNSG</sequence>
<dbReference type="InterPro" id="IPR002636">
    <property type="entry name" value="DUF29"/>
</dbReference>
<dbReference type="EMBL" id="FMSV02000510">
    <property type="protein sequence ID" value="SEH06858.1"/>
    <property type="molecule type" value="Genomic_DNA"/>
</dbReference>
<evidence type="ECO:0000313" key="2">
    <source>
        <dbReference type="Proteomes" id="UP000236724"/>
    </source>
</evidence>
<dbReference type="Pfam" id="PF01724">
    <property type="entry name" value="DUF29"/>
    <property type="match status" value="1"/>
</dbReference>
<dbReference type="RefSeq" id="WP_103920582.1">
    <property type="nucleotide sequence ID" value="NZ_FMSV02000510.1"/>
</dbReference>
<protein>
    <recommendedName>
        <fullName evidence="3">DUF29 domain-containing protein</fullName>
    </recommendedName>
</protein>
<dbReference type="Proteomes" id="UP000236724">
    <property type="component" value="Unassembled WGS sequence"/>
</dbReference>
<dbReference type="OrthoDB" id="5766125at2"/>